<evidence type="ECO:0000313" key="2">
    <source>
        <dbReference type="Proteomes" id="UP000067626"/>
    </source>
</evidence>
<name>A0A0K1EFY5_CHOCO</name>
<protein>
    <recommendedName>
        <fullName evidence="3">Cytochrome c domain-containing protein</fullName>
    </recommendedName>
</protein>
<proteinExistence type="predicted"/>
<dbReference type="KEGG" id="ccro:CMC5_039100"/>
<dbReference type="EMBL" id="CP012159">
    <property type="protein sequence ID" value="AKT39759.1"/>
    <property type="molecule type" value="Genomic_DNA"/>
</dbReference>
<evidence type="ECO:0000313" key="1">
    <source>
        <dbReference type="EMBL" id="AKT39759.1"/>
    </source>
</evidence>
<sequence length="110" mass="11590">MVVPSTTASPVTAAKQFACGAKGQKSCPMQGWMKSVLGPATSSGDPEKLAKALAYVATKPPPGMGEWVTISNDGVAKAKAGDIEGAKTSCKKCHDLYKDTYKRTLRDSPW</sequence>
<reference evidence="1 2" key="1">
    <citation type="submission" date="2015-07" db="EMBL/GenBank/DDBJ databases">
        <title>Genome analysis of myxobacterium Chondromyces crocatus Cm c5 reveals a high potential for natural compound synthesis and the genetic basis for the loss of fruiting body formation.</title>
        <authorList>
            <person name="Zaburannyi N."/>
            <person name="Bunk B."/>
            <person name="Maier J."/>
            <person name="Overmann J."/>
            <person name="Mueller R."/>
        </authorList>
    </citation>
    <scope>NUCLEOTIDE SEQUENCE [LARGE SCALE GENOMIC DNA]</scope>
    <source>
        <strain evidence="1 2">Cm c5</strain>
    </source>
</reference>
<keyword evidence="2" id="KW-1185">Reference proteome</keyword>
<accession>A0A0K1EFY5</accession>
<evidence type="ECO:0008006" key="3">
    <source>
        <dbReference type="Google" id="ProtNLM"/>
    </source>
</evidence>
<dbReference type="Proteomes" id="UP000067626">
    <property type="component" value="Chromosome"/>
</dbReference>
<gene>
    <name evidence="1" type="ORF">CMC5_039100</name>
</gene>
<dbReference type="AlphaFoldDB" id="A0A0K1EFY5"/>
<organism evidence="1 2">
    <name type="scientific">Chondromyces crocatus</name>
    <dbReference type="NCBI Taxonomy" id="52"/>
    <lineage>
        <taxon>Bacteria</taxon>
        <taxon>Pseudomonadati</taxon>
        <taxon>Myxococcota</taxon>
        <taxon>Polyangia</taxon>
        <taxon>Polyangiales</taxon>
        <taxon>Polyangiaceae</taxon>
        <taxon>Chondromyces</taxon>
    </lineage>
</organism>